<evidence type="ECO:0000313" key="2">
    <source>
        <dbReference type="EMBL" id="KAF6754980.1"/>
    </source>
</evidence>
<proteinExistence type="predicted"/>
<protein>
    <submittedName>
        <fullName evidence="2">Uncharacterized protein</fullName>
    </submittedName>
</protein>
<name>A0A8H6HXD3_9AGAR</name>
<dbReference type="Proteomes" id="UP000521943">
    <property type="component" value="Unassembled WGS sequence"/>
</dbReference>
<dbReference type="AlphaFoldDB" id="A0A8H6HXD3"/>
<evidence type="ECO:0000313" key="3">
    <source>
        <dbReference type="Proteomes" id="UP000521943"/>
    </source>
</evidence>
<gene>
    <name evidence="2" type="ORF">DFP72DRAFT_1068118</name>
</gene>
<evidence type="ECO:0000256" key="1">
    <source>
        <dbReference type="SAM" id="MobiDB-lite"/>
    </source>
</evidence>
<sequence>MGPTKRPGSGPRENPPVLSGELTETKALQLPDRECDRCGQRVDGNTWREQTIEGTDGKIRHCCNECFAYYKSKPTTTRTSVREPRANFGSKGVDINAIYSNTLSARRPGGQDLGRKQPKVAALPTEGTRLTDRHLSPPAKNPYEAKKRSTTENHYGYTDEHAHYEEEKRRYAKRQKDGTSSNLFAVKVQAFYAPEIATPKTFCLPLKNFVETIMVAPTTMGTEIATAARSTIERALKRNASAFRHFTWDTQKAAVRDPSSGVDLEEHSDVFPEGYYWDKVMVASAAKKKGASAFNAPTAPRFKAPKSTPVVGVIYPFAQYQAYLDHLEMLEMADASHGSDSEAFCLHCISHAW</sequence>
<accession>A0A8H6HXD3</accession>
<feature type="region of interest" description="Disordered" evidence="1">
    <location>
        <begin position="127"/>
        <end position="150"/>
    </location>
</feature>
<dbReference type="EMBL" id="JACGCI010000032">
    <property type="protein sequence ID" value="KAF6754980.1"/>
    <property type="molecule type" value="Genomic_DNA"/>
</dbReference>
<organism evidence="2 3">
    <name type="scientific">Ephemerocybe angulata</name>
    <dbReference type="NCBI Taxonomy" id="980116"/>
    <lineage>
        <taxon>Eukaryota</taxon>
        <taxon>Fungi</taxon>
        <taxon>Dikarya</taxon>
        <taxon>Basidiomycota</taxon>
        <taxon>Agaricomycotina</taxon>
        <taxon>Agaricomycetes</taxon>
        <taxon>Agaricomycetidae</taxon>
        <taxon>Agaricales</taxon>
        <taxon>Agaricineae</taxon>
        <taxon>Psathyrellaceae</taxon>
        <taxon>Ephemerocybe</taxon>
    </lineage>
</organism>
<comment type="caution">
    <text evidence="2">The sequence shown here is derived from an EMBL/GenBank/DDBJ whole genome shotgun (WGS) entry which is preliminary data.</text>
</comment>
<reference evidence="2 3" key="1">
    <citation type="submission" date="2020-07" db="EMBL/GenBank/DDBJ databases">
        <title>Comparative genomics of pyrophilous fungi reveals a link between fire events and developmental genes.</title>
        <authorList>
            <consortium name="DOE Joint Genome Institute"/>
            <person name="Steindorff A.S."/>
            <person name="Carver A."/>
            <person name="Calhoun S."/>
            <person name="Stillman K."/>
            <person name="Liu H."/>
            <person name="Lipzen A."/>
            <person name="Pangilinan J."/>
            <person name="Labutti K."/>
            <person name="Bruns T.D."/>
            <person name="Grigoriev I.V."/>
        </authorList>
    </citation>
    <scope>NUCLEOTIDE SEQUENCE [LARGE SCALE GENOMIC DNA]</scope>
    <source>
        <strain evidence="2 3">CBS 144469</strain>
    </source>
</reference>
<feature type="region of interest" description="Disordered" evidence="1">
    <location>
        <begin position="1"/>
        <end position="20"/>
    </location>
</feature>
<keyword evidence="3" id="KW-1185">Reference proteome</keyword>